<accession>A0ABV6DMC7</accession>
<evidence type="ECO:0000313" key="1">
    <source>
        <dbReference type="EMBL" id="MFC0213799.1"/>
    </source>
</evidence>
<reference evidence="1 2" key="1">
    <citation type="submission" date="2024-09" db="EMBL/GenBank/DDBJ databases">
        <authorList>
            <person name="Sun Q."/>
            <person name="Mori K."/>
        </authorList>
    </citation>
    <scope>NUCLEOTIDE SEQUENCE [LARGE SCALE GENOMIC DNA]</scope>
    <source>
        <strain evidence="1 2">CCM 7759</strain>
    </source>
</reference>
<organism evidence="1 2">
    <name type="scientific">Paenibacillus chartarius</name>
    <dbReference type="NCBI Taxonomy" id="747481"/>
    <lineage>
        <taxon>Bacteria</taxon>
        <taxon>Bacillati</taxon>
        <taxon>Bacillota</taxon>
        <taxon>Bacilli</taxon>
        <taxon>Bacillales</taxon>
        <taxon>Paenibacillaceae</taxon>
        <taxon>Paenibacillus</taxon>
    </lineage>
</organism>
<name>A0ABV6DMC7_9BACL</name>
<comment type="caution">
    <text evidence="1">The sequence shown here is derived from an EMBL/GenBank/DDBJ whole genome shotgun (WGS) entry which is preliminary data.</text>
</comment>
<sequence length="63" mass="7496">MPYWMLHEFVHHEQQFSAIRHFTLQEQEKAVGDHRDADLRVDGISADTIQPLDVQMLFDPFEE</sequence>
<gene>
    <name evidence="1" type="ORF">ACFFK0_15310</name>
</gene>
<dbReference type="Proteomes" id="UP001589776">
    <property type="component" value="Unassembled WGS sequence"/>
</dbReference>
<protein>
    <submittedName>
        <fullName evidence="1">Uncharacterized protein</fullName>
    </submittedName>
</protein>
<evidence type="ECO:0000313" key="2">
    <source>
        <dbReference type="Proteomes" id="UP001589776"/>
    </source>
</evidence>
<dbReference type="EMBL" id="JBHLWN010000063">
    <property type="protein sequence ID" value="MFC0213799.1"/>
    <property type="molecule type" value="Genomic_DNA"/>
</dbReference>
<dbReference type="RefSeq" id="WP_377471136.1">
    <property type="nucleotide sequence ID" value="NZ_JBHLWN010000063.1"/>
</dbReference>
<proteinExistence type="predicted"/>
<keyword evidence="2" id="KW-1185">Reference proteome</keyword>